<dbReference type="EMBL" id="JAZDUA010000271">
    <property type="protein sequence ID" value="KAK7862558.1"/>
    <property type="molecule type" value="Genomic_DNA"/>
</dbReference>
<evidence type="ECO:0000313" key="11">
    <source>
        <dbReference type="EMBL" id="KAK7862558.1"/>
    </source>
</evidence>
<dbReference type="InterPro" id="IPR001254">
    <property type="entry name" value="Trypsin_dom"/>
</dbReference>
<keyword evidence="9" id="KW-0732">Signal</keyword>
<protein>
    <recommendedName>
        <fullName evidence="10">Peptidase S1 domain-containing protein</fullName>
    </recommendedName>
</protein>
<evidence type="ECO:0000256" key="5">
    <source>
        <dbReference type="ARBA" id="ARBA00022825"/>
    </source>
</evidence>
<dbReference type="FunFam" id="2.40.10.10:FF:000003">
    <property type="entry name" value="Transmembrane serine protease 3"/>
    <property type="match status" value="1"/>
</dbReference>
<dbReference type="InterPro" id="IPR033116">
    <property type="entry name" value="TRYPSIN_SER"/>
</dbReference>
<dbReference type="SMART" id="SM00020">
    <property type="entry name" value="Tryp_SPc"/>
    <property type="match status" value="1"/>
</dbReference>
<dbReference type="InterPro" id="IPR018114">
    <property type="entry name" value="TRYPSIN_HIS"/>
</dbReference>
<dbReference type="GO" id="GO:0004252">
    <property type="term" value="F:serine-type endopeptidase activity"/>
    <property type="evidence" value="ECO:0007669"/>
    <property type="project" value="InterPro"/>
</dbReference>
<feature type="compositionally biased region" description="Basic residues" evidence="8">
    <location>
        <begin position="551"/>
        <end position="567"/>
    </location>
</feature>
<dbReference type="CDD" id="cd00190">
    <property type="entry name" value="Tryp_SPc"/>
    <property type="match status" value="1"/>
</dbReference>
<comment type="caution">
    <text evidence="11">The sequence shown here is derived from an EMBL/GenBank/DDBJ whole genome shotgun (WGS) entry which is preliminary data.</text>
</comment>
<keyword evidence="12" id="KW-1185">Reference proteome</keyword>
<keyword evidence="3 7" id="KW-0645">Protease</keyword>
<name>A0AAN9YZT3_9ORTH</name>
<evidence type="ECO:0000256" key="9">
    <source>
        <dbReference type="SAM" id="SignalP"/>
    </source>
</evidence>
<evidence type="ECO:0000313" key="12">
    <source>
        <dbReference type="Proteomes" id="UP001378592"/>
    </source>
</evidence>
<dbReference type="InterPro" id="IPR000884">
    <property type="entry name" value="TSP1_rpt"/>
</dbReference>
<evidence type="ECO:0000256" key="2">
    <source>
        <dbReference type="ARBA" id="ARBA00022525"/>
    </source>
</evidence>
<evidence type="ECO:0000256" key="7">
    <source>
        <dbReference type="RuleBase" id="RU363034"/>
    </source>
</evidence>
<dbReference type="PANTHER" id="PTHR24264">
    <property type="entry name" value="TRYPSIN-RELATED"/>
    <property type="match status" value="1"/>
</dbReference>
<comment type="subcellular location">
    <subcellularLocation>
        <location evidence="1">Secreted</location>
    </subcellularLocation>
</comment>
<dbReference type="PROSITE" id="PS00134">
    <property type="entry name" value="TRYPSIN_HIS"/>
    <property type="match status" value="1"/>
</dbReference>
<evidence type="ECO:0000256" key="4">
    <source>
        <dbReference type="ARBA" id="ARBA00022801"/>
    </source>
</evidence>
<proteinExistence type="predicted"/>
<accession>A0AAN9YZT3</accession>
<evidence type="ECO:0000256" key="8">
    <source>
        <dbReference type="SAM" id="MobiDB-lite"/>
    </source>
</evidence>
<organism evidence="11 12">
    <name type="scientific">Gryllus longicercus</name>
    <dbReference type="NCBI Taxonomy" id="2509291"/>
    <lineage>
        <taxon>Eukaryota</taxon>
        <taxon>Metazoa</taxon>
        <taxon>Ecdysozoa</taxon>
        <taxon>Arthropoda</taxon>
        <taxon>Hexapoda</taxon>
        <taxon>Insecta</taxon>
        <taxon>Pterygota</taxon>
        <taxon>Neoptera</taxon>
        <taxon>Polyneoptera</taxon>
        <taxon>Orthoptera</taxon>
        <taxon>Ensifera</taxon>
        <taxon>Gryllidea</taxon>
        <taxon>Grylloidea</taxon>
        <taxon>Gryllidae</taxon>
        <taxon>Gryllinae</taxon>
        <taxon>Gryllus</taxon>
    </lineage>
</organism>
<dbReference type="PRINTS" id="PR00722">
    <property type="entry name" value="CHYMOTRYPSIN"/>
</dbReference>
<feature type="region of interest" description="Disordered" evidence="8">
    <location>
        <begin position="534"/>
        <end position="573"/>
    </location>
</feature>
<feature type="region of interest" description="Disordered" evidence="8">
    <location>
        <begin position="234"/>
        <end position="256"/>
    </location>
</feature>
<sequence length="573" mass="62330">MCRREAPLRLQLLPPLALLLLAAVAVDRRGHVTAIPASSSRQLQVPWAQAEAQVEAKAKAQEKAQAALQAKAGVSSPDAVAFSAWSTWSTCGRRCTQTRRRRCLQPALCGAAVFKEERWCGAGAACGGGAGGGGGRRDFHVVPQRHVRPRAPAQGGRRGAAGGEQRLRYDSKLYGRWTRWTPCTRSCTTQRYRRCKRPALCGGDVVREAAFCYVEGSFCQRWIERRIQQQRADLDNETDGDLPSEPWATESAGAEGVGAGVGDAGGDALGCGVEPALAAGAAAPNASAAGSWPQLRIIGGRPSAKGRWPWQVAVLNRFREAFCGGTLVAARWVLTAAHCVRKRLYVRIGEHDLSIHEGTELELKVLEAVAHPAYDADTVDNDVALLRLAGAVRPGRWRAFACLPHARQPLPTHQLCSIIGWGKRRSSDAFGTDLLHEAQVPIVSWKACREVYSDYHITANMFCAGYARGRMDSCAGDSGGPLLCRAPPAAPGEPARWTVFGITSFGEGCGKRGKFGIYTRLPNYVAWAQAEMRRREARPPAPGPALVPAPARRRRRRRRRRRQGGRRPRPDAR</sequence>
<keyword evidence="6" id="KW-1015">Disulfide bond</keyword>
<feature type="domain" description="Peptidase S1" evidence="10">
    <location>
        <begin position="297"/>
        <end position="533"/>
    </location>
</feature>
<dbReference type="InterPro" id="IPR001314">
    <property type="entry name" value="Peptidase_S1A"/>
</dbReference>
<feature type="signal peptide" evidence="9">
    <location>
        <begin position="1"/>
        <end position="25"/>
    </location>
</feature>
<dbReference type="InterPro" id="IPR009003">
    <property type="entry name" value="Peptidase_S1_PA"/>
</dbReference>
<dbReference type="PROSITE" id="PS50240">
    <property type="entry name" value="TRYPSIN_DOM"/>
    <property type="match status" value="1"/>
</dbReference>
<dbReference type="Proteomes" id="UP001378592">
    <property type="component" value="Unassembled WGS sequence"/>
</dbReference>
<evidence type="ECO:0000256" key="1">
    <source>
        <dbReference type="ARBA" id="ARBA00004613"/>
    </source>
</evidence>
<dbReference type="SMART" id="SM00209">
    <property type="entry name" value="TSP1"/>
    <property type="match status" value="2"/>
</dbReference>
<dbReference type="AlphaFoldDB" id="A0AAN9YZT3"/>
<dbReference type="Gene3D" id="2.40.10.10">
    <property type="entry name" value="Trypsin-like serine proteases"/>
    <property type="match status" value="1"/>
</dbReference>
<dbReference type="PROSITE" id="PS50092">
    <property type="entry name" value="TSP1"/>
    <property type="match status" value="1"/>
</dbReference>
<evidence type="ECO:0000259" key="10">
    <source>
        <dbReference type="PROSITE" id="PS50240"/>
    </source>
</evidence>
<dbReference type="PROSITE" id="PS00135">
    <property type="entry name" value="TRYPSIN_SER"/>
    <property type="match status" value="1"/>
</dbReference>
<keyword evidence="5 7" id="KW-0720">Serine protease</keyword>
<keyword evidence="4 7" id="KW-0378">Hydrolase</keyword>
<reference evidence="11 12" key="1">
    <citation type="submission" date="2024-03" db="EMBL/GenBank/DDBJ databases">
        <title>The genome assembly and annotation of the cricket Gryllus longicercus Weissman &amp; Gray.</title>
        <authorList>
            <person name="Szrajer S."/>
            <person name="Gray D."/>
            <person name="Ylla G."/>
        </authorList>
    </citation>
    <scope>NUCLEOTIDE SEQUENCE [LARGE SCALE GENOMIC DNA]</scope>
    <source>
        <strain evidence="11">DAG 2021-001</strain>
        <tissue evidence="11">Whole body minus gut</tissue>
    </source>
</reference>
<keyword evidence="2" id="KW-0964">Secreted</keyword>
<dbReference type="PANTHER" id="PTHR24264:SF65">
    <property type="entry name" value="SRCR DOMAIN-CONTAINING PROTEIN"/>
    <property type="match status" value="1"/>
</dbReference>
<evidence type="ECO:0000256" key="3">
    <source>
        <dbReference type="ARBA" id="ARBA00022670"/>
    </source>
</evidence>
<feature type="chain" id="PRO_5042871121" description="Peptidase S1 domain-containing protein" evidence="9">
    <location>
        <begin position="26"/>
        <end position="573"/>
    </location>
</feature>
<dbReference type="GO" id="GO:0005615">
    <property type="term" value="C:extracellular space"/>
    <property type="evidence" value="ECO:0007669"/>
    <property type="project" value="TreeGrafter"/>
</dbReference>
<dbReference type="SUPFAM" id="SSF50494">
    <property type="entry name" value="Trypsin-like serine proteases"/>
    <property type="match status" value="1"/>
</dbReference>
<gene>
    <name evidence="11" type="ORF">R5R35_000011</name>
</gene>
<dbReference type="GO" id="GO:0006508">
    <property type="term" value="P:proteolysis"/>
    <property type="evidence" value="ECO:0007669"/>
    <property type="project" value="UniProtKB-KW"/>
</dbReference>
<dbReference type="InterPro" id="IPR050127">
    <property type="entry name" value="Serine_Proteases_S1"/>
</dbReference>
<evidence type="ECO:0000256" key="6">
    <source>
        <dbReference type="ARBA" id="ARBA00023157"/>
    </source>
</evidence>
<dbReference type="Pfam" id="PF00089">
    <property type="entry name" value="Trypsin"/>
    <property type="match status" value="1"/>
</dbReference>
<dbReference type="InterPro" id="IPR043504">
    <property type="entry name" value="Peptidase_S1_PA_chymotrypsin"/>
</dbReference>